<comment type="domain">
    <text evidence="8">The N-terminal region contains the highly conserved SGGXDS motif, predicted to be a P-loop motif involved in ATP binding.</text>
</comment>
<dbReference type="SUPFAM" id="SSF56037">
    <property type="entry name" value="PheT/TilS domain"/>
    <property type="match status" value="1"/>
</dbReference>
<dbReference type="EC" id="6.3.4.19" evidence="8"/>
<dbReference type="InterPro" id="IPR015262">
    <property type="entry name" value="tRNA_Ile_lys_synt_subst-bd"/>
</dbReference>
<evidence type="ECO:0000259" key="9">
    <source>
        <dbReference type="SMART" id="SM00977"/>
    </source>
</evidence>
<feature type="domain" description="Lysidine-tRNA(Ile) synthetase C-terminal" evidence="9">
    <location>
        <begin position="383"/>
        <end position="456"/>
    </location>
</feature>
<evidence type="ECO:0000256" key="4">
    <source>
        <dbReference type="ARBA" id="ARBA00022694"/>
    </source>
</evidence>
<organism evidence="10 11">
    <name type="scientific">Priestia iocasae</name>
    <dbReference type="NCBI Taxonomy" id="2291674"/>
    <lineage>
        <taxon>Bacteria</taxon>
        <taxon>Bacillati</taxon>
        <taxon>Bacillota</taxon>
        <taxon>Bacilli</taxon>
        <taxon>Bacillales</taxon>
        <taxon>Bacillaceae</taxon>
        <taxon>Priestia</taxon>
    </lineage>
</organism>
<evidence type="ECO:0000313" key="11">
    <source>
        <dbReference type="Proteomes" id="UP000809829"/>
    </source>
</evidence>
<dbReference type="Gene3D" id="3.30.465.60">
    <property type="match status" value="1"/>
</dbReference>
<dbReference type="PANTHER" id="PTHR43033">
    <property type="entry name" value="TRNA(ILE)-LYSIDINE SYNTHASE-RELATED"/>
    <property type="match status" value="1"/>
</dbReference>
<evidence type="ECO:0000256" key="2">
    <source>
        <dbReference type="ARBA" id="ARBA00022490"/>
    </source>
</evidence>
<gene>
    <name evidence="8" type="primary">tilS</name>
    <name evidence="10" type="ORF">JOC83_003779</name>
</gene>
<dbReference type="Pfam" id="PF09179">
    <property type="entry name" value="TilS"/>
    <property type="match status" value="1"/>
</dbReference>
<evidence type="ECO:0000256" key="7">
    <source>
        <dbReference type="ARBA" id="ARBA00048539"/>
    </source>
</evidence>
<dbReference type="NCBIfam" id="TIGR02432">
    <property type="entry name" value="lysidine_TilS_N"/>
    <property type="match status" value="1"/>
</dbReference>
<evidence type="ECO:0000256" key="8">
    <source>
        <dbReference type="HAMAP-Rule" id="MF_01161"/>
    </source>
</evidence>
<dbReference type="PANTHER" id="PTHR43033:SF1">
    <property type="entry name" value="TRNA(ILE)-LYSIDINE SYNTHASE-RELATED"/>
    <property type="match status" value="1"/>
</dbReference>
<dbReference type="Pfam" id="PF11734">
    <property type="entry name" value="TilS_C"/>
    <property type="match status" value="1"/>
</dbReference>
<reference evidence="10 11" key="1">
    <citation type="submission" date="2021-01" db="EMBL/GenBank/DDBJ databases">
        <title>Genomic Encyclopedia of Type Strains, Phase IV (KMG-IV): sequencing the most valuable type-strain genomes for metagenomic binning, comparative biology and taxonomic classification.</title>
        <authorList>
            <person name="Goeker M."/>
        </authorList>
    </citation>
    <scope>NUCLEOTIDE SEQUENCE [LARGE SCALE GENOMIC DNA]</scope>
    <source>
        <strain evidence="10 11">DSM 104297</strain>
    </source>
</reference>
<dbReference type="Proteomes" id="UP000809829">
    <property type="component" value="Unassembled WGS sequence"/>
</dbReference>
<evidence type="ECO:0000256" key="5">
    <source>
        <dbReference type="ARBA" id="ARBA00022741"/>
    </source>
</evidence>
<accession>A0ABS2R0D2</accession>
<keyword evidence="11" id="KW-1185">Reference proteome</keyword>
<dbReference type="NCBIfam" id="TIGR02433">
    <property type="entry name" value="lysidine_TilS_C"/>
    <property type="match status" value="1"/>
</dbReference>
<comment type="function">
    <text evidence="8">Ligates lysine onto the cytidine present at position 34 of the AUA codon-specific tRNA(Ile) that contains the anticodon CAU, in an ATP-dependent manner. Cytidine is converted to lysidine, thus changing the amino acid specificity of the tRNA from methionine to isoleucine.</text>
</comment>
<evidence type="ECO:0000313" key="10">
    <source>
        <dbReference type="EMBL" id="MBM7704898.1"/>
    </source>
</evidence>
<dbReference type="InterPro" id="IPR012796">
    <property type="entry name" value="Lysidine-tRNA-synth_C"/>
</dbReference>
<dbReference type="RefSeq" id="WP_205188895.1">
    <property type="nucleotide sequence ID" value="NZ_JAFBFC010000010.1"/>
</dbReference>
<dbReference type="InterPro" id="IPR014729">
    <property type="entry name" value="Rossmann-like_a/b/a_fold"/>
</dbReference>
<dbReference type="CDD" id="cd01992">
    <property type="entry name" value="TilS_N"/>
    <property type="match status" value="1"/>
</dbReference>
<dbReference type="GO" id="GO:0032267">
    <property type="term" value="F:tRNA(Ile)-lysidine synthase activity"/>
    <property type="evidence" value="ECO:0007669"/>
    <property type="project" value="UniProtKB-EC"/>
</dbReference>
<comment type="similarity">
    <text evidence="8">Belongs to the tRNA(Ile)-lysidine synthase family.</text>
</comment>
<dbReference type="Gene3D" id="3.40.50.620">
    <property type="entry name" value="HUPs"/>
    <property type="match status" value="1"/>
</dbReference>
<dbReference type="SMART" id="SM00977">
    <property type="entry name" value="TilS_C"/>
    <property type="match status" value="1"/>
</dbReference>
<sequence length="459" mass="53742">MKERVNSFIRKHKLIPSHSRIVIGVSGGPDSLALLHFLWSKREEMNLELVVAHVDHMFRGKGSEEDMEYVKQYCQSIGVCFEGKKIHVEAYQKEHQLSAQLAARECRYAFFQEIMEKYNSHLLALAHHGDDQIETILMRLARGSTMEGYVGIKPRRPFATGHIIRPFLSVTKEEILQYCKEFYLQPRIDPSNAKKDYTRNRFRHEVLPFFKMENPVVHEKIQRFSEDLDDDQRYLEELTAKAMNKVMEKQGENQVILQRNGFLTMRKPLQRRGIQLILRYLYKKIPQNLSSTHIDSLVLLLESEQPSGTLHFPNGLKVIRSYNDCLFTFEEEKVKPYRYVLNVPGYVHLPNNKKIICEIHNVRPYIKGNDVFVLGFSQLGDSLIVRTRHQGDKMTIKGMNGRKKVKDIFIDNKVPLSARDIWPVVEDGSGEIIWLPGLKKSIYEKEDHFDQRYVILYYK</sequence>
<comment type="subcellular location">
    <subcellularLocation>
        <location evidence="1 8">Cytoplasm</location>
    </subcellularLocation>
</comment>
<evidence type="ECO:0000256" key="6">
    <source>
        <dbReference type="ARBA" id="ARBA00022840"/>
    </source>
</evidence>
<comment type="catalytic activity">
    <reaction evidence="7 8">
        <text>cytidine(34) in tRNA(Ile2) + L-lysine + ATP = lysidine(34) in tRNA(Ile2) + AMP + diphosphate + H(+)</text>
        <dbReference type="Rhea" id="RHEA:43744"/>
        <dbReference type="Rhea" id="RHEA-COMP:10625"/>
        <dbReference type="Rhea" id="RHEA-COMP:10670"/>
        <dbReference type="ChEBI" id="CHEBI:15378"/>
        <dbReference type="ChEBI" id="CHEBI:30616"/>
        <dbReference type="ChEBI" id="CHEBI:32551"/>
        <dbReference type="ChEBI" id="CHEBI:33019"/>
        <dbReference type="ChEBI" id="CHEBI:82748"/>
        <dbReference type="ChEBI" id="CHEBI:83665"/>
        <dbReference type="ChEBI" id="CHEBI:456215"/>
        <dbReference type="EC" id="6.3.4.19"/>
    </reaction>
</comment>
<keyword evidence="6 8" id="KW-0067">ATP-binding</keyword>
<feature type="binding site" evidence="8">
    <location>
        <begin position="26"/>
        <end position="31"/>
    </location>
    <ligand>
        <name>ATP</name>
        <dbReference type="ChEBI" id="CHEBI:30616"/>
    </ligand>
</feature>
<dbReference type="SUPFAM" id="SSF52402">
    <property type="entry name" value="Adenine nucleotide alpha hydrolases-like"/>
    <property type="match status" value="1"/>
</dbReference>
<keyword evidence="4 8" id="KW-0819">tRNA processing</keyword>
<comment type="caution">
    <text evidence="10">The sequence shown here is derived from an EMBL/GenBank/DDBJ whole genome shotgun (WGS) entry which is preliminary data.</text>
</comment>
<dbReference type="InterPro" id="IPR011063">
    <property type="entry name" value="TilS/TtcA_N"/>
</dbReference>
<proteinExistence type="inferred from homology"/>
<dbReference type="Pfam" id="PF01171">
    <property type="entry name" value="ATP_bind_3"/>
    <property type="match status" value="1"/>
</dbReference>
<keyword evidence="2 8" id="KW-0963">Cytoplasm</keyword>
<dbReference type="EMBL" id="JAFBFC010000010">
    <property type="protein sequence ID" value="MBM7704898.1"/>
    <property type="molecule type" value="Genomic_DNA"/>
</dbReference>
<dbReference type="HAMAP" id="MF_01161">
    <property type="entry name" value="tRNA_Ile_lys_synt"/>
    <property type="match status" value="1"/>
</dbReference>
<protein>
    <recommendedName>
        <fullName evidence="8">tRNA(Ile)-lysidine synthase</fullName>
        <ecNumber evidence="8">6.3.4.19</ecNumber>
    </recommendedName>
    <alternativeName>
        <fullName evidence="8">tRNA(Ile)-2-lysyl-cytidine synthase</fullName>
    </alternativeName>
    <alternativeName>
        <fullName evidence="8">tRNA(Ile)-lysidine synthetase</fullName>
    </alternativeName>
</protein>
<keyword evidence="5 8" id="KW-0547">Nucleotide-binding</keyword>
<dbReference type="SUPFAM" id="SSF82829">
    <property type="entry name" value="MesJ substrate recognition domain-like"/>
    <property type="match status" value="1"/>
</dbReference>
<keyword evidence="3 8" id="KW-0436">Ligase</keyword>
<dbReference type="InterPro" id="IPR012094">
    <property type="entry name" value="tRNA_Ile_lys_synt"/>
</dbReference>
<dbReference type="InterPro" id="IPR012795">
    <property type="entry name" value="tRNA_Ile_lys_synt_N"/>
</dbReference>
<evidence type="ECO:0000256" key="1">
    <source>
        <dbReference type="ARBA" id="ARBA00004496"/>
    </source>
</evidence>
<evidence type="ECO:0000256" key="3">
    <source>
        <dbReference type="ARBA" id="ARBA00022598"/>
    </source>
</evidence>
<name>A0ABS2R0D2_9BACI</name>